<feature type="region of interest" description="Disordered" evidence="1">
    <location>
        <begin position="558"/>
        <end position="585"/>
    </location>
</feature>
<proteinExistence type="predicted"/>
<comment type="caution">
    <text evidence="3">The sequence shown here is derived from an EMBL/GenBank/DDBJ whole genome shotgun (WGS) entry which is preliminary data.</text>
</comment>
<feature type="transmembrane region" description="Helical" evidence="2">
    <location>
        <begin position="114"/>
        <end position="132"/>
    </location>
</feature>
<name>A0ABS3S4U8_9ACTN</name>
<sequence length="662" mass="71181">MGKRTSRAITEMQEEMELLRAQVAAHAQSTPPAPHFGHDTRGLDGQRPTRFRPRTFRHRKHLAPLGLMGGLHAAAAVAHATATAPALVAGVAASAGLTWWGLRGRHRLDRAPERLYGAAVWAAAITWTAAATDTGVTAVDSALWTAGAALAVPWWVHHRVRPRSADPAESAVGWDEEVRQVWAARVACPQGPLPASRLLELAETPGGWRGVIELHDGTSDTAQARVKDIGARLRLRADQLSIEPHPRGLHLAVILVQPDNPLQQVRRWDGPTLDVGTGVSQIGIYSDLAAVPYRHWRRGHGPVHTLIAGTTDAGKSALVKMLLAEERHSGLVVSWLIDPQRGQSYSGWKKSVPKFAGTIPEARKLLFEARARMYARNELLSSLEWIDERSRLIEGVEEFTPGDPRHGLPLIAITIDEAQVILADAICCALVEEIIAMSRKCGLKFRLITQVPLQGSLGDSQQIKDAVASGNVVVLRTANALSGGAAFNGAMPVDPVLLPKEWPDGTSTSGLGFAFAPGADRPTTMRTLLPVDAYGWSQSGHPAVPDDVVGEIPELDEDGVPVPPRLETGAPTAATTGEAQTTAKPRARERVLALFADGATRTAIEVKQYFYGLPEDEQIAGRTVVLALQQLTEAGLLNHKERGPYQISDAGRDALTSQMAAA</sequence>
<evidence type="ECO:0000313" key="4">
    <source>
        <dbReference type="Proteomes" id="UP000680206"/>
    </source>
</evidence>
<evidence type="ECO:0000256" key="2">
    <source>
        <dbReference type="SAM" id="Phobius"/>
    </source>
</evidence>
<dbReference type="SUPFAM" id="SSF52540">
    <property type="entry name" value="P-loop containing nucleoside triphosphate hydrolases"/>
    <property type="match status" value="1"/>
</dbReference>
<keyword evidence="2" id="KW-0812">Transmembrane</keyword>
<gene>
    <name evidence="3" type="ORF">J4709_41275</name>
</gene>
<feature type="transmembrane region" description="Helical" evidence="2">
    <location>
        <begin position="62"/>
        <end position="80"/>
    </location>
</feature>
<evidence type="ECO:0008006" key="5">
    <source>
        <dbReference type="Google" id="ProtNLM"/>
    </source>
</evidence>
<dbReference type="Proteomes" id="UP000680206">
    <property type="component" value="Unassembled WGS sequence"/>
</dbReference>
<organism evidence="3 4">
    <name type="scientific">Actinomadura violacea</name>
    <dbReference type="NCBI Taxonomy" id="2819934"/>
    <lineage>
        <taxon>Bacteria</taxon>
        <taxon>Bacillati</taxon>
        <taxon>Actinomycetota</taxon>
        <taxon>Actinomycetes</taxon>
        <taxon>Streptosporangiales</taxon>
        <taxon>Thermomonosporaceae</taxon>
        <taxon>Actinomadura</taxon>
    </lineage>
</organism>
<accession>A0ABS3S4U8</accession>
<keyword evidence="4" id="KW-1185">Reference proteome</keyword>
<evidence type="ECO:0000256" key="1">
    <source>
        <dbReference type="SAM" id="MobiDB-lite"/>
    </source>
</evidence>
<reference evidence="3 4" key="1">
    <citation type="submission" date="2021-03" db="EMBL/GenBank/DDBJ databases">
        <title>Actinomadura violae sp. nov., isolated from lichen in Thailand.</title>
        <authorList>
            <person name="Kanchanasin P."/>
            <person name="Saeng-In P."/>
            <person name="Phongsopitanun W."/>
            <person name="Yuki M."/>
            <person name="Kudo T."/>
            <person name="Ohkuma M."/>
            <person name="Tanasupawat S."/>
        </authorList>
    </citation>
    <scope>NUCLEOTIDE SEQUENCE [LARGE SCALE GENOMIC DNA]</scope>
    <source>
        <strain evidence="3 4">LCR2-06</strain>
    </source>
</reference>
<keyword evidence="2" id="KW-0472">Membrane</keyword>
<feature type="region of interest" description="Disordered" evidence="1">
    <location>
        <begin position="24"/>
        <end position="50"/>
    </location>
</feature>
<dbReference type="EMBL" id="JAGEPF010000032">
    <property type="protein sequence ID" value="MBO2464021.1"/>
    <property type="molecule type" value="Genomic_DNA"/>
</dbReference>
<dbReference type="InterPro" id="IPR027417">
    <property type="entry name" value="P-loop_NTPase"/>
</dbReference>
<feature type="compositionally biased region" description="Low complexity" evidence="1">
    <location>
        <begin position="567"/>
        <end position="583"/>
    </location>
</feature>
<feature type="transmembrane region" description="Helical" evidence="2">
    <location>
        <begin position="86"/>
        <end position="102"/>
    </location>
</feature>
<dbReference type="Gene3D" id="3.40.50.300">
    <property type="entry name" value="P-loop containing nucleotide triphosphate hydrolases"/>
    <property type="match status" value="1"/>
</dbReference>
<keyword evidence="2" id="KW-1133">Transmembrane helix</keyword>
<protein>
    <recommendedName>
        <fullName evidence="5">FtsK domain-containing protein</fullName>
    </recommendedName>
</protein>
<evidence type="ECO:0000313" key="3">
    <source>
        <dbReference type="EMBL" id="MBO2464021.1"/>
    </source>
</evidence>
<dbReference type="RefSeq" id="WP_208250208.1">
    <property type="nucleotide sequence ID" value="NZ_JAGEPF010000032.1"/>
</dbReference>